<dbReference type="RefSeq" id="WP_290284665.1">
    <property type="nucleotide sequence ID" value="NZ_JAUFQN010000019.1"/>
</dbReference>
<feature type="transmembrane region" description="Helical" evidence="1">
    <location>
        <begin position="503"/>
        <end position="520"/>
    </location>
</feature>
<feature type="transmembrane region" description="Helical" evidence="1">
    <location>
        <begin position="342"/>
        <end position="360"/>
    </location>
</feature>
<keyword evidence="1" id="KW-0812">Transmembrane</keyword>
<feature type="transmembrane region" description="Helical" evidence="1">
    <location>
        <begin position="807"/>
        <end position="825"/>
    </location>
</feature>
<feature type="transmembrane region" description="Helical" evidence="1">
    <location>
        <begin position="7"/>
        <end position="29"/>
    </location>
</feature>
<feature type="transmembrane region" description="Helical" evidence="1">
    <location>
        <begin position="439"/>
        <end position="461"/>
    </location>
</feature>
<feature type="transmembrane region" description="Helical" evidence="1">
    <location>
        <begin position="367"/>
        <end position="384"/>
    </location>
</feature>
<dbReference type="EMBL" id="JBHMFB010000006">
    <property type="protein sequence ID" value="MFB9088450.1"/>
    <property type="molecule type" value="Genomic_DNA"/>
</dbReference>
<feature type="transmembrane region" description="Helical" evidence="1">
    <location>
        <begin position="168"/>
        <end position="185"/>
    </location>
</feature>
<gene>
    <name evidence="2" type="ORF">ACFFUU_02425</name>
</gene>
<keyword evidence="3" id="KW-1185">Reference proteome</keyword>
<feature type="transmembrane region" description="Helical" evidence="1">
    <location>
        <begin position="191"/>
        <end position="210"/>
    </location>
</feature>
<feature type="transmembrane region" description="Helical" evidence="1">
    <location>
        <begin position="147"/>
        <end position="163"/>
    </location>
</feature>
<dbReference type="PANTHER" id="PTHR38454">
    <property type="entry name" value="INTEGRAL MEMBRANE PROTEIN-RELATED"/>
    <property type="match status" value="1"/>
</dbReference>
<comment type="caution">
    <text evidence="2">The sequence shown here is derived from an EMBL/GenBank/DDBJ whole genome shotgun (WGS) entry which is preliminary data.</text>
</comment>
<feature type="transmembrane region" description="Helical" evidence="1">
    <location>
        <begin position="525"/>
        <end position="545"/>
    </location>
</feature>
<dbReference type="Proteomes" id="UP001589576">
    <property type="component" value="Unassembled WGS sequence"/>
</dbReference>
<protein>
    <submittedName>
        <fullName evidence="2">YfhO family protein</fullName>
    </submittedName>
</protein>
<evidence type="ECO:0000313" key="2">
    <source>
        <dbReference type="EMBL" id="MFB9088450.1"/>
    </source>
</evidence>
<feature type="transmembrane region" description="Helical" evidence="1">
    <location>
        <begin position="404"/>
        <end position="427"/>
    </location>
</feature>
<keyword evidence="1" id="KW-1133">Transmembrane helix</keyword>
<reference evidence="2 3" key="1">
    <citation type="submission" date="2024-09" db="EMBL/GenBank/DDBJ databases">
        <authorList>
            <person name="Sun Q."/>
            <person name="Mori K."/>
        </authorList>
    </citation>
    <scope>NUCLEOTIDE SEQUENCE [LARGE SCALE GENOMIC DNA]</scope>
    <source>
        <strain evidence="2 3">CECT 8460</strain>
    </source>
</reference>
<evidence type="ECO:0000313" key="3">
    <source>
        <dbReference type="Proteomes" id="UP001589576"/>
    </source>
</evidence>
<organism evidence="2 3">
    <name type="scientific">Flavobacterium paronense</name>
    <dbReference type="NCBI Taxonomy" id="1392775"/>
    <lineage>
        <taxon>Bacteria</taxon>
        <taxon>Pseudomonadati</taxon>
        <taxon>Bacteroidota</taxon>
        <taxon>Flavobacteriia</taxon>
        <taxon>Flavobacteriales</taxon>
        <taxon>Flavobacteriaceae</taxon>
        <taxon>Flavobacterium</taxon>
    </lineage>
</organism>
<dbReference type="InterPro" id="IPR018580">
    <property type="entry name" value="Uncharacterised_YfhO"/>
</dbReference>
<proteinExistence type="predicted"/>
<feature type="transmembrane region" description="Helical" evidence="1">
    <location>
        <begin position="122"/>
        <end position="141"/>
    </location>
</feature>
<name>A0ABV5GBG1_9FLAO</name>
<evidence type="ECO:0000256" key="1">
    <source>
        <dbReference type="SAM" id="Phobius"/>
    </source>
</evidence>
<feature type="transmembrane region" description="Helical" evidence="1">
    <location>
        <begin position="222"/>
        <end position="242"/>
    </location>
</feature>
<dbReference type="PANTHER" id="PTHR38454:SF1">
    <property type="entry name" value="INTEGRAL MEMBRANE PROTEIN"/>
    <property type="match status" value="1"/>
</dbReference>
<keyword evidence="1" id="KW-0472">Membrane</keyword>
<accession>A0ABV5GBG1</accession>
<sequence length="831" mass="93785">MKQLQKLYPHLLAIIGFIVISLVYFYPIIQGKKIYQSDIAKYTGMAKEQIDFRAENHTEPYWTNSSFGGMPTYQSGANYPNDYIGMLDNAIRFLPRPADYLFLYFLGFYALMLVFKVDPLKAFFGALAFGLSTYLIVILGVGHNAKAHAIGYMPFVVAGFILVFRKRYLHGGILTMLAVALEITANHFQMTYYLLLLLIVMGFFFVYQLYQEKDLKSLPKIIGTFALAIILAVGVNATSLMATKEYTDFSTRGKSELTFNTDGTKKEANISMDRSYITEYSYGIIESLNLFSPRLFGGGNNEKLTEDSHVYNFILNYGASPEEAKELTDNYAVTYWGDQPQVAAPAYIGAVVFFLFVLALYHDKRKIKYAFVAGAIFSLLLSWGKNLSFLTDFFIDYVPMYDKFRAVSSIQVLLELCIPVLAIMGLQSFFTDEENRWKSLWKTGATTLGIIVLLFICKSMFHFVGEIDSQLIEALKQHPDKTFGPQFIDALKEDRKDLYAADLLRSGFLIAISFGVLYLYIKNKLAANTAVILVGVFMVGDLFFVDKNYLSNDGQQFRSAQEVDIPYQPTQADSLILQDTTNFRVYEVAGGIYSPRSSYFHKSIGGYSAVMPRRFKEVYEYLIEPSIGDLGSIIDPKTLSITKNLPVLNAFNIKYLIVGTEKGDIPIVNPFHNGNAWFISKIISVNTANDEINALGKIETKDVAVRRKDVSQKFLDIPLPYIKDSLSTIKLDLYKPNHLIYTSNSSSNGYAVFSEIYYKDGWKATIDGKGSTIDKVDYTLRGMEIPKGKHTIEFKFEPQVVKTGSTIALISFIVMVLVIITGVYFDNRKKT</sequence>
<dbReference type="Pfam" id="PF09586">
    <property type="entry name" value="YfhO"/>
    <property type="match status" value="1"/>
</dbReference>
<feature type="transmembrane region" description="Helical" evidence="1">
    <location>
        <begin position="98"/>
        <end position="115"/>
    </location>
</feature>